<evidence type="ECO:0000313" key="6">
    <source>
        <dbReference type="EMBL" id="PYH86696.1"/>
    </source>
</evidence>
<dbReference type="FunFam" id="3.30.300.30:FF:000015">
    <property type="entry name" value="Nonribosomal peptide synthase SidD"/>
    <property type="match status" value="5"/>
</dbReference>
<evidence type="ECO:0000256" key="2">
    <source>
        <dbReference type="ARBA" id="ARBA00022553"/>
    </source>
</evidence>
<dbReference type="GO" id="GO:0005737">
    <property type="term" value="C:cytoplasm"/>
    <property type="evidence" value="ECO:0007669"/>
    <property type="project" value="TreeGrafter"/>
</dbReference>
<dbReference type="OrthoDB" id="416786at2759"/>
<evidence type="ECO:0000256" key="4">
    <source>
        <dbReference type="ARBA" id="ARBA00029454"/>
    </source>
</evidence>
<evidence type="ECO:0000313" key="7">
    <source>
        <dbReference type="Proteomes" id="UP000248340"/>
    </source>
</evidence>
<dbReference type="InterPro" id="IPR045851">
    <property type="entry name" value="AMP-bd_C_sf"/>
</dbReference>
<dbReference type="Gene3D" id="3.30.559.30">
    <property type="entry name" value="Nonribosomal peptide synthetase, condensation domain"/>
    <property type="match status" value="5"/>
</dbReference>
<sequence>MASEDLNTPAMTVHDCSVLPSYNQVVAAWGVFCLTFTGQSELSHAYKVLAARTYGGAVRASKSGKLITCRTQVVGEIDVADDNAADADEEIVGIMLETAQLSSSLFAHLLKEINPRLSSLTLLVTHGQRPLPFVESGAPQPQFVCRIEGGAYTLQTHLPDATSAGAAAQFNSLASRFSFAIQETVAHWQTTKTLQDIDILSDNDTAQILQWNAEPYASACEPATATLLAKIQTTARLAGDRLALCSSARRLSYAELDNMSDRLAAGLLQYSGRLGSFLPIVCHKSALAVVAMLAAWKSGAAFALISPDLPKERRKSMLGQLQSEVSLLVDDETIQIVNARASIADQPHLLFSPSHPCPSRPADAGLLPGCGLSDPAYVIFTSGTTGTPKGVVIEHCSISKSMTSLAGASGMTAATCMLQYASYTFDACVLEIFSTLTVGGAVYIPTDVERNNQLLMFVREHALNTMLLTPSVLQMLNPDDCPTIETVFTGGEKMSALVIEKWSSRVRLINAYGPTETAVLCTLLDRVTTLTPPEKLGWGLGASLWIVDVEDPNRLVPIGAVGELVVCGMTLARGYLNDPKRTAAAFLEDPAWLPRLGSDSNVPRRVYRTGDLVRYDADGALHIVGRKDQQIKLRGQRIELAEIELAVRSLLPQGTELAVEVARTGGSGSALQLVLFIVIVLEDDYGVLATPGVLRSEKIVRQFRLLTTELAQQLGGLLPAYMIPSIYLPVSALPLTRSAKLDRQTLQSWVETLSAADLTRLASSSGVEGPRPMGEREIGLQNLWSRVLGTSAEHIPRNAHFFRLGGDSIKAMQLVTMGRHAGIATTVESIFKYPVLWQLAAHVDPLTESGEDKLSDPISFSLVDTSDSLSHMRMSIEQLKVDASGQCNVSAESIEDIYPCTPLQEGMMALSLRNPDAYTAHFTFETPTIDIDWLQRAWQEVFQRTSILRTRFISGPSGGFLQVVLHDEPDAVTVLDHLDPSKTSQGFHVALGARTNSVHLCPIGNGRGATVIWSSHHATYDAVSVRHIISDVEALYYRQRPSPLRSFAAFIRDTRSTNVAATRQFWINQLEGAETCPFPVQPMSHAARATATQSRQITFRPRVNCDVTTANLARAAWALVLSQYSGSESVVFGVTTSGRSLPMRDIDLVRGPTIATVPVRVAVPREAILEDFLSKTQEQAVAMIPFEHFGLQNIRELSPSARLACDIRSLLLLQFPADSEPGRGHGGLMRSTSFQMEDVFTYPLNIECTFHETLITVRAKFDPDLMSDSEVQRVLASFDAALQSVTQSGDTVRLGDLKQISTMDFEQILSWNKNAPVPVTVPIHEIIKDQARRQPLAPAVAAWDGALSYGQLMICAISLAQMLQQDSLGKGHIVPICFEKSVWTQVAILAVLMTGATFVLLDPKQPSARLAVIVADLGAQLILCRPETRNAVKENQARALVVTPDIFSSYSEESEETWFKSLELLKPSSVLANDPAYIVFTSGSTGKPKGIIVDHVALSSSTMAHGRAIKIDSKTRVLQFAAYTFDVSIGDILVTLALGGCVCVPSEEQRLDDLSGGIRALGVNHACITSTVAMQLDPQTVPSLRRLVIGGEPMNEALIDRWATKLDLINIYGPAECTVWCMGKLALTPGDSASDIGHGLGALTWITEIDHPDKLAPIGAIGELVLEGPTLARGYFQDPVKTADSFIINPPWLRANSSSRGNGTRRVYRTGDLVRYATDGSIVFVGRRDRQVKLRGQRVELAEIEHHLRQCLPRNNEAVVDLIQLQGGTNNPQLVALVKASEAAARDSLCAVVEDPATLDTFHNLLTGIDESLASTLPSYMLPTLYIPMEGFPLSASGKLDRRKLKATIENLPASALQDLAPGTRDYDAPDGELETLLGSLWSAVLESHDNIGRNDHFFRRGGDSIRAMKLSAAARRQGRLLSVDSIFKYPLLSTMALRLERIVGPASSGEDVDEPDPAPFCLLEADTVTLVKEELAPGYGIPADEVEDASFCTPLQEGLISMSLKQQGSYVARVTFDLPPNTDLGRLQDAWHQMLRNNPILRSVFVNAKSDGVLQLVTKSQESLVETCHGDEVDGRAAQFRFALGSQNNLMLLARAREGRVPTLTWVLHHAAYDGWSLQQYLAEVNNRYYGYTIAPVRSFGAFIRRLRAMDRDAAQAFWGQYLQGAQLCDFPAAPLGESGASSAKVRTERTLAIPRRETSDVTVATLVRAAWAVVIGRFTGLKDIVFASTMSGRNVELTGIDSVRGPTIATIPVRVRLDPNVTVADFLHTVQEETITMMPYEHHGLQNIQKVSDDAQNACAARSLLVVQPVEYSQGHQTLDLFHGYSQEQDVYTYPLTLECRLGAGGTITVAATYDTTFLSTPSVSHLLGYLDDTISLLSRSVGSHLSWDSLLGPHEDDIATLKHWNSHVPPASRLTVHGLFEQSALQAPRKIALDTSDSQLTYEEVEKFSIRFAGRLQMDGIGRGSLVGLCFDKSWCAVVAMLSILKVGGAFFALDPTHPPERMREIVSRMGSTIILTNRNNLHKAEPFHHRVVCIEDALSQETQPGLPECPGEDVLPSDLAFILFTSGSTRRPKGIEITHGAFCSSILAHAPRLGLTPASRVLQFSAYTYDVSMAEIFTTLAVGGCVCIPSAKDRLNNLCRFMNDHQVNWSFQTPTMASFLQPSALPTLKTLVLGGEGATEHNLQTWSSKVQLVNSYGPAECSIWTNCAAGIAESADRRNVGLPVGCSIYVTDPQDPQLLLPIGAVGELLVGGPNIARGYWKESDKTASSFLCNLRWMRTVGCTGTVYRTGDLGRYCSDGTIEVHGRKDRQVKLRGQRIELPEVEYRLRQCLPPGADVAVDVIRSESAGPSAQLTAFVVLPDLGEGVSKALSAGIITSKPVMHKLNSLVEELDLRLPGLLPPYMVPSLYIPITALPLSASAKLDRSVLQAWAQKLSRADLSNLVSSERDGGPPQDRWELQLQELWADVLRIPASDIRRGDHFFRLGGDSIKAMQLVSAGSRRDLHLTVELAFKHPVLCHLAAQMRRRQSDGTIHQISATPAPFSLLDTTDDISQLKANALAQCDLAVDALEDLYPCTALQEGLLALSLRQPGTYVGQFTLSLSDHVDLDLLEKAWVDVVNRTPIMRTRFVTTNDGRFMQAIIQDECVVRRVGTEDAAELLQNFRIGPGGTPMSQVNICQNRVVWIAHHAVYDGLTFQNILRDVEATYRGRKIHNSGVPFNQFVRLSTMGDLGDAQNFWRETLEGAQKCEFPSLPTSDYQPRPTGLIDRHIRFSHTICTEVTISNLFRAAWALTVAQLVGQDDVVFGLTVSGRNLPLQGIESVRGPTIATVPTRIRVRDEWTVEQFLQHVQASATAMIPFEHIGLQNIKRLSDSAHSVCDMQSLLILQFPDLNPQGPDEPDRPIMSQVSGTSSDGFYTNALNIECLMHQSGADVTVSYDENVIPNTQLQRVLTYFDEAIQHLSTGSPLTQVADLKRLSAVDQEQIHDWNRQSLEYADSCIHDMVNEQARRQPTAPAVCSWDGDLTYAELVSLSLQLAGHLRQTHGIGPGEFVPVCFEKCKWTQVAILGILCAGAAFVPLDPKNANSRRDAIIHDVAAKVVLCSDGLQETLGSSRVQCLVIDKGLLHVGRPQGLDAKHLMPMSSSKHAAYIVFTSGSTGVPKGIVVDHSAVSSSALAHGRAMKISKGSRVLQFAAYTFDVSIGDMLVTLALGGCVCVPSEGERINDLPGAMQRMRVNHACLTSTVALQLDPKDVPALRRLVVGGEPMDEILVQRWADKVGLVNIYGPAECTIWCMGKEMSRGDSSQNIGWGLGTIPWIVQPHDPHKLVPIGAPGELVLQGPTLARCYFKDPQKTKAAFLHNPPWLPQTLSRQSQRVYCTGDLVRYSEDGSLCFLGRKDRQVKLRGQRIELSEVEVSLRRFLPPDTEVAVEVVTPGGPSAAQSLGAFIRSPSSPGDSGVPGVVTSTVAIQALRHLVQSIEPRLSDILPQYMLPSIYIPVYRLPLSTSAKLDRRTLQRWAEGLSLSFFGDTSNIPTEHRRSPEGEIERCLSSLWQTILKLPNAPGRDDHFFRLGGDSIRAMQLVSNARRHDIFLSVDQIFRNPILLQMATAAEQGASPSDEVVRNVPSSVVPFGILGVSHQEVDMLKHEVISQCHITSENIEDMYPCTPLQEGLVALSIKEPGAYTARLSFPLSAELDTNRLKRAWENVVRKVPALRTVVFHSKTRGLMQVVLKNFFAWSEDVPDAGAVAIAQQFTNQAMTTPLCRFTMTDQVLTWAVHHALYDAFSLNLIFRLLDWEYSQPVSSPPPLVACEYRRYIAGVYERDNSQTKGFWKTYLVGTHDPTFPHPPRAAYRPKTRKTLATNMSADLGGTITTTANVLRAAWALTVGAYANLDQVVFGTTLHGRDPTSPYLAQAAGPTIVTVPVRVALRKQQTLGELLQVIHDDSASVTAHGHLGLQQISQLSEDARRACDFQHMFLVNDASTEQSISKVLGTPLVADNNETFQMYALEVECQVQASSVQARMFYDSEVINDTRAQWMLDHFNSVCRAICSTPASTKISTLHHATASEHQDLLIANEPLPAEVSRTIHGMFCDQVNTHPTRTAVRAWDGTFDYRDIDRLSDSLAQLLLEKGVGPGSHVVICFEKSKWTCVAMLAVLKAGGVCVPLNDQYPVERAHYVVGHVEAVICLSSAQCANIFDGCPVDVVLVNHATIDGQAVRPRKLPTVAPGNAAFVMFTSGTTGYPKGVIQTHANLVTSTLAIGARMGYSADSRILQFASYTFDVSLGDIFGAFFFGACVCIPSEQQRLDSLDDFIRNMAVDQACLTPAVARTLAGKPLPTLATLSLGGEPLQLTDIRQWAGQVRLLNIYGVTECTIWCAISNPIDPSSRSPRDFGYGMGSRLWIVDPTDPDHLMPPGAIGELLIEGPIVAQGYLHDETKTKTSFISNPIWHPAGQLGGMVRLYRTGDLVRQANARSYEYICRKDTQIKINGQRVELGEIENQIQLAIPSQLLAVVEQLPVFDTSILVAFIAPRDPATAAPLLEAEQPSFVAQVRSGLSGVLPSHMQPAKYVFLGSMPLSASGKVNRRALRDQGEAVIAATGSDGAGASQHLSDHEHQLGELWKSCIHLEGCHLGPDDNFFAVGGNSLAAMRLVSRAREAGLGLSVQTIFAHPTLADMAVQAAAATRRDDLPSWSSYCPFELVQDLGETSVRETVISATGIESRDILDILPTSTLQHDYMVAAESSPGWFCTQFVVQLRPSVQLEQLLRAWEMLFESHEIFRTRIVKDGARYLQVVHRATFAAALSRDLEEYLKSDQRCPFLPGGEMQRMAIIQDWAGVPTHLVWSAHHAIYDGWSIRLILGRLSQIYGATSETCIIEPLGKYIKHLSQINPLSARDFWASQLSEMHCQPLTPWPSEKQVCASAFYEHQLVTPTLSNDRGITLPTMIYTAMGLLVAQRSGSPDAVLSLTLTGRNEAIAGVEAVIAPMITMVPLRIHVDPTTPLEVLLREVQTRLQDMIPWEHTGWSNIARMGPDCRTACANAFPLVVQAFEDGPTYEASPIAEQMRAIPMGAPQLPILSECSVQESVMTISFRHDPDLFGPRVIADMCVDFESLLIGLSGTDTTKCIGELYGEIATCPPKRIA</sequence>
<dbReference type="VEuPathDB" id="FungiDB:BO82DRAFT_50925"/>
<dbReference type="PROSITE" id="PS00012">
    <property type="entry name" value="PHOSPHOPANTETHEINE"/>
    <property type="match status" value="2"/>
</dbReference>
<protein>
    <submittedName>
        <fullName evidence="6">Acetyl-CoA synthetase-like protein</fullName>
    </submittedName>
</protein>
<proteinExistence type="inferred from homology"/>
<dbReference type="NCBIfam" id="TIGR01733">
    <property type="entry name" value="AA-adenyl-dom"/>
    <property type="match status" value="5"/>
</dbReference>
<feature type="domain" description="Carrier" evidence="5">
    <location>
        <begin position="1869"/>
        <end position="1944"/>
    </location>
</feature>
<dbReference type="Pfam" id="PF00668">
    <property type="entry name" value="Condensation"/>
    <property type="match status" value="5"/>
</dbReference>
<evidence type="ECO:0000256" key="3">
    <source>
        <dbReference type="ARBA" id="ARBA00022598"/>
    </source>
</evidence>
<dbReference type="InterPro" id="IPR009081">
    <property type="entry name" value="PP-bd_ACP"/>
</dbReference>
<dbReference type="CDD" id="cd05918">
    <property type="entry name" value="A_NRPS_SidN3_like"/>
    <property type="match status" value="5"/>
</dbReference>
<dbReference type="InterPro" id="IPR020845">
    <property type="entry name" value="AMP-binding_CS"/>
</dbReference>
<keyword evidence="1" id="KW-0596">Phosphopantetheine</keyword>
<dbReference type="Gene3D" id="3.30.300.30">
    <property type="match status" value="5"/>
</dbReference>
<evidence type="ECO:0000259" key="5">
    <source>
        <dbReference type="PROSITE" id="PS50075"/>
    </source>
</evidence>
<accession>A0A319CMI2</accession>
<dbReference type="EMBL" id="KZ821675">
    <property type="protein sequence ID" value="PYH86696.1"/>
    <property type="molecule type" value="Genomic_DNA"/>
</dbReference>
<dbReference type="NCBIfam" id="NF003417">
    <property type="entry name" value="PRK04813.1"/>
    <property type="match status" value="5"/>
</dbReference>
<feature type="domain" description="Carrier" evidence="5">
    <location>
        <begin position="771"/>
        <end position="847"/>
    </location>
</feature>
<feature type="domain" description="Carrier" evidence="5">
    <location>
        <begin position="5107"/>
        <end position="5183"/>
    </location>
</feature>
<dbReference type="PROSITE" id="PS50075">
    <property type="entry name" value="CARRIER"/>
    <property type="match status" value="5"/>
</dbReference>
<dbReference type="GO" id="GO:0016874">
    <property type="term" value="F:ligase activity"/>
    <property type="evidence" value="ECO:0007669"/>
    <property type="project" value="UniProtKB-KW"/>
</dbReference>
<dbReference type="PANTHER" id="PTHR45527">
    <property type="entry name" value="NONRIBOSOMAL PEPTIDE SYNTHETASE"/>
    <property type="match status" value="1"/>
</dbReference>
<dbReference type="GeneID" id="37144024"/>
<gene>
    <name evidence="6" type="ORF">BO82DRAFT_50925</name>
</gene>
<dbReference type="FunFam" id="3.30.559.30:FF:000003">
    <property type="entry name" value="Nonribosomal peptide synthase SidD"/>
    <property type="match status" value="4"/>
</dbReference>
<organism evidence="6 7">
    <name type="scientific">Aspergillus uvarum CBS 121591</name>
    <dbReference type="NCBI Taxonomy" id="1448315"/>
    <lineage>
        <taxon>Eukaryota</taxon>
        <taxon>Fungi</taxon>
        <taxon>Dikarya</taxon>
        <taxon>Ascomycota</taxon>
        <taxon>Pezizomycotina</taxon>
        <taxon>Eurotiomycetes</taxon>
        <taxon>Eurotiomycetidae</taxon>
        <taxon>Eurotiales</taxon>
        <taxon>Aspergillaceae</taxon>
        <taxon>Aspergillus</taxon>
        <taxon>Aspergillus subgen. Circumdati</taxon>
    </lineage>
</organism>
<dbReference type="InterPro" id="IPR020806">
    <property type="entry name" value="PKS_PP-bd"/>
</dbReference>
<dbReference type="SMART" id="SM00823">
    <property type="entry name" value="PKS_PP"/>
    <property type="match status" value="4"/>
</dbReference>
<dbReference type="InterPro" id="IPR006162">
    <property type="entry name" value="Ppantetheine_attach_site"/>
</dbReference>
<feature type="domain" description="Carrier" evidence="5">
    <location>
        <begin position="4040"/>
        <end position="4115"/>
    </location>
</feature>
<dbReference type="Proteomes" id="UP000248340">
    <property type="component" value="Unassembled WGS sequence"/>
</dbReference>
<dbReference type="GO" id="GO:0044550">
    <property type="term" value="P:secondary metabolite biosynthetic process"/>
    <property type="evidence" value="ECO:0007669"/>
    <property type="project" value="TreeGrafter"/>
</dbReference>
<dbReference type="GO" id="GO:0031177">
    <property type="term" value="F:phosphopantetheine binding"/>
    <property type="evidence" value="ECO:0007669"/>
    <property type="project" value="InterPro"/>
</dbReference>
<comment type="similarity">
    <text evidence="4">Belongs to the NRP synthetase family.</text>
</comment>
<dbReference type="FunFam" id="1.10.1200.10:FF:000005">
    <property type="entry name" value="Nonribosomal peptide synthetase 1"/>
    <property type="match status" value="1"/>
</dbReference>
<dbReference type="SUPFAM" id="SSF52777">
    <property type="entry name" value="CoA-dependent acyltransferases"/>
    <property type="match status" value="10"/>
</dbReference>
<dbReference type="Gene3D" id="1.10.1200.10">
    <property type="entry name" value="ACP-like"/>
    <property type="match status" value="5"/>
</dbReference>
<keyword evidence="7" id="KW-1185">Reference proteome</keyword>
<dbReference type="GO" id="GO:0043041">
    <property type="term" value="P:amino acid activation for nonribosomal peptide biosynthetic process"/>
    <property type="evidence" value="ECO:0007669"/>
    <property type="project" value="TreeGrafter"/>
</dbReference>
<dbReference type="InterPro" id="IPR036736">
    <property type="entry name" value="ACP-like_sf"/>
</dbReference>
<dbReference type="SUPFAM" id="SSF47336">
    <property type="entry name" value="ACP-like"/>
    <property type="match status" value="5"/>
</dbReference>
<keyword evidence="2" id="KW-0597">Phosphoprotein</keyword>
<evidence type="ECO:0000256" key="1">
    <source>
        <dbReference type="ARBA" id="ARBA00022450"/>
    </source>
</evidence>
<dbReference type="STRING" id="1448315.A0A319CMI2"/>
<keyword evidence="3" id="KW-0436">Ligase</keyword>
<dbReference type="PROSITE" id="PS00455">
    <property type="entry name" value="AMP_BINDING"/>
    <property type="match status" value="4"/>
</dbReference>
<dbReference type="InterPro" id="IPR000873">
    <property type="entry name" value="AMP-dep_synth/lig_dom"/>
</dbReference>
<dbReference type="InterPro" id="IPR042099">
    <property type="entry name" value="ANL_N_sf"/>
</dbReference>
<dbReference type="CDD" id="cd19545">
    <property type="entry name" value="FUM14_C_NRPS-like"/>
    <property type="match status" value="5"/>
</dbReference>
<dbReference type="InterPro" id="IPR023213">
    <property type="entry name" value="CAT-like_dom_sf"/>
</dbReference>
<dbReference type="FunFam" id="3.40.50.12780:FF:000014">
    <property type="entry name" value="Nonribosomal peptide synthetase 1"/>
    <property type="match status" value="2"/>
</dbReference>
<dbReference type="Pfam" id="PF00550">
    <property type="entry name" value="PP-binding"/>
    <property type="match status" value="5"/>
</dbReference>
<dbReference type="Pfam" id="PF00501">
    <property type="entry name" value="AMP-binding"/>
    <property type="match status" value="5"/>
</dbReference>
<feature type="domain" description="Carrier" evidence="5">
    <location>
        <begin position="2955"/>
        <end position="3031"/>
    </location>
</feature>
<dbReference type="SUPFAM" id="SSF56801">
    <property type="entry name" value="Acetyl-CoA synthetase-like"/>
    <property type="match status" value="5"/>
</dbReference>
<dbReference type="PANTHER" id="PTHR45527:SF1">
    <property type="entry name" value="FATTY ACID SYNTHASE"/>
    <property type="match status" value="1"/>
</dbReference>
<dbReference type="Gene3D" id="3.40.50.12780">
    <property type="entry name" value="N-terminal domain of ligase-like"/>
    <property type="match status" value="5"/>
</dbReference>
<dbReference type="RefSeq" id="XP_025496896.1">
    <property type="nucleotide sequence ID" value="XM_025641282.1"/>
</dbReference>
<reference evidence="6 7" key="1">
    <citation type="submission" date="2016-12" db="EMBL/GenBank/DDBJ databases">
        <title>The genomes of Aspergillus section Nigri reveals drivers in fungal speciation.</title>
        <authorList>
            <consortium name="DOE Joint Genome Institute"/>
            <person name="Vesth T.C."/>
            <person name="Nybo J."/>
            <person name="Theobald S."/>
            <person name="Brandl J."/>
            <person name="Frisvad J.C."/>
            <person name="Nielsen K.F."/>
            <person name="Lyhne E.K."/>
            <person name="Kogle M.E."/>
            <person name="Kuo A."/>
            <person name="Riley R."/>
            <person name="Clum A."/>
            <person name="Nolan M."/>
            <person name="Lipzen A."/>
            <person name="Salamov A."/>
            <person name="Henrissat B."/>
            <person name="Wiebenga A."/>
            <person name="De Vries R.P."/>
            <person name="Grigoriev I.V."/>
            <person name="Mortensen U.H."/>
            <person name="Andersen M.R."/>
            <person name="Baker S.E."/>
        </authorList>
    </citation>
    <scope>NUCLEOTIDE SEQUENCE [LARGE SCALE GENOMIC DNA]</scope>
    <source>
        <strain evidence="6 7">CBS 121591</strain>
    </source>
</reference>
<dbReference type="Gene3D" id="3.30.559.10">
    <property type="entry name" value="Chloramphenicol acetyltransferase-like domain"/>
    <property type="match status" value="5"/>
</dbReference>
<dbReference type="InterPro" id="IPR010071">
    <property type="entry name" value="AA_adenyl_dom"/>
</dbReference>
<dbReference type="InterPro" id="IPR001242">
    <property type="entry name" value="Condensation_dom"/>
</dbReference>
<dbReference type="GO" id="GO:1904091">
    <property type="term" value="F:non-ribosomal peptide synthetase activity"/>
    <property type="evidence" value="ECO:0007669"/>
    <property type="project" value="UniProtKB-ARBA"/>
</dbReference>
<name>A0A319CMI2_9EURO</name>